<evidence type="ECO:0000256" key="10">
    <source>
        <dbReference type="ARBA" id="ARBA00023136"/>
    </source>
</evidence>
<protein>
    <submittedName>
        <fullName evidence="12">Putative ABC-type metal transport system, ATPase component</fullName>
    </submittedName>
</protein>
<dbReference type="EMBL" id="LS483250">
    <property type="protein sequence ID" value="SQD80726.1"/>
    <property type="molecule type" value="Genomic_DNA"/>
</dbReference>
<keyword evidence="3" id="KW-0813">Transport</keyword>
<keyword evidence="8" id="KW-0408">Iron</keyword>
<dbReference type="FunFam" id="3.40.50.300:FF:000134">
    <property type="entry name" value="Iron-enterobactin ABC transporter ATP-binding protein"/>
    <property type="match status" value="1"/>
</dbReference>
<dbReference type="InterPro" id="IPR003593">
    <property type="entry name" value="AAA+_ATPase"/>
</dbReference>
<keyword evidence="4" id="KW-1003">Cell membrane</keyword>
<dbReference type="Gene3D" id="3.40.50.300">
    <property type="entry name" value="P-loop containing nucleotide triphosphate hydrolases"/>
    <property type="match status" value="1"/>
</dbReference>
<dbReference type="KEGG" id="mya:MORIYA_4274"/>
<dbReference type="InterPro" id="IPR051535">
    <property type="entry name" value="Siderophore_ABC-ATPase"/>
</dbReference>
<accession>A0A330LWI0</accession>
<evidence type="ECO:0000256" key="6">
    <source>
        <dbReference type="ARBA" id="ARBA00022741"/>
    </source>
</evidence>
<keyword evidence="9" id="KW-0406">Ion transport</keyword>
<dbReference type="CDD" id="cd03214">
    <property type="entry name" value="ABC_Iron-Siderophores_B12_Hemin"/>
    <property type="match status" value="1"/>
</dbReference>
<name>A0A330LWI0_9GAMM</name>
<dbReference type="PROSITE" id="PS50893">
    <property type="entry name" value="ABC_TRANSPORTER_2"/>
    <property type="match status" value="1"/>
</dbReference>
<comment type="similarity">
    <text evidence="2">Belongs to the ABC transporter superfamily.</text>
</comment>
<dbReference type="GO" id="GO:0005886">
    <property type="term" value="C:plasma membrane"/>
    <property type="evidence" value="ECO:0007669"/>
    <property type="project" value="UniProtKB-SubCell"/>
</dbReference>
<dbReference type="SUPFAM" id="SSF52540">
    <property type="entry name" value="P-loop containing nucleoside triphosphate hydrolases"/>
    <property type="match status" value="1"/>
</dbReference>
<dbReference type="InterPro" id="IPR003439">
    <property type="entry name" value="ABC_transporter-like_ATP-bd"/>
</dbReference>
<dbReference type="Proteomes" id="UP000250163">
    <property type="component" value="Chromosome MORIYA"/>
</dbReference>
<dbReference type="GO" id="GO:0006826">
    <property type="term" value="P:iron ion transport"/>
    <property type="evidence" value="ECO:0007669"/>
    <property type="project" value="UniProtKB-KW"/>
</dbReference>
<evidence type="ECO:0000256" key="5">
    <source>
        <dbReference type="ARBA" id="ARBA00022496"/>
    </source>
</evidence>
<dbReference type="PANTHER" id="PTHR42771">
    <property type="entry name" value="IRON(3+)-HYDROXAMATE IMPORT ATP-BINDING PROTEIN FHUC"/>
    <property type="match status" value="1"/>
</dbReference>
<dbReference type="InterPro" id="IPR017871">
    <property type="entry name" value="ABC_transporter-like_CS"/>
</dbReference>
<dbReference type="OrthoDB" id="5292475at2"/>
<dbReference type="GO" id="GO:0016887">
    <property type="term" value="F:ATP hydrolysis activity"/>
    <property type="evidence" value="ECO:0007669"/>
    <property type="project" value="InterPro"/>
</dbReference>
<evidence type="ECO:0000256" key="9">
    <source>
        <dbReference type="ARBA" id="ARBA00023065"/>
    </source>
</evidence>
<evidence type="ECO:0000256" key="8">
    <source>
        <dbReference type="ARBA" id="ARBA00023004"/>
    </source>
</evidence>
<dbReference type="InterPro" id="IPR027417">
    <property type="entry name" value="P-loop_NTPase"/>
</dbReference>
<evidence type="ECO:0000256" key="1">
    <source>
        <dbReference type="ARBA" id="ARBA00004202"/>
    </source>
</evidence>
<dbReference type="GO" id="GO:0005524">
    <property type="term" value="F:ATP binding"/>
    <property type="evidence" value="ECO:0007669"/>
    <property type="project" value="UniProtKB-KW"/>
</dbReference>
<evidence type="ECO:0000313" key="13">
    <source>
        <dbReference type="Proteomes" id="UP000250163"/>
    </source>
</evidence>
<organism evidence="12 13">
    <name type="scientific">Moritella yayanosii</name>
    <dbReference type="NCBI Taxonomy" id="69539"/>
    <lineage>
        <taxon>Bacteria</taxon>
        <taxon>Pseudomonadati</taxon>
        <taxon>Pseudomonadota</taxon>
        <taxon>Gammaproteobacteria</taxon>
        <taxon>Alteromonadales</taxon>
        <taxon>Moritellaceae</taxon>
        <taxon>Moritella</taxon>
    </lineage>
</organism>
<proteinExistence type="inferred from homology"/>
<comment type="subcellular location">
    <subcellularLocation>
        <location evidence="1">Cell membrane</location>
        <topology evidence="1">Peripheral membrane protein</topology>
    </subcellularLocation>
</comment>
<dbReference type="RefSeq" id="WP_112718228.1">
    <property type="nucleotide sequence ID" value="NZ_LS483250.1"/>
</dbReference>
<dbReference type="AlphaFoldDB" id="A0A330LWI0"/>
<keyword evidence="13" id="KW-1185">Reference proteome</keyword>
<evidence type="ECO:0000313" key="12">
    <source>
        <dbReference type="EMBL" id="SQD80726.1"/>
    </source>
</evidence>
<dbReference type="PROSITE" id="PS00211">
    <property type="entry name" value="ABC_TRANSPORTER_1"/>
    <property type="match status" value="1"/>
</dbReference>
<evidence type="ECO:0000259" key="11">
    <source>
        <dbReference type="PROSITE" id="PS50893"/>
    </source>
</evidence>
<gene>
    <name evidence="12" type="ORF">MORIYA_4274</name>
</gene>
<dbReference type="PANTHER" id="PTHR42771:SF3">
    <property type="entry name" value="PETROBACTIN IMPORT ATP-BINDING PROTEIN YCLP"/>
    <property type="match status" value="1"/>
</dbReference>
<reference evidence="13" key="1">
    <citation type="submission" date="2018-05" db="EMBL/GenBank/DDBJ databases">
        <authorList>
            <person name="Cea G.-C."/>
            <person name="William W."/>
        </authorList>
    </citation>
    <scope>NUCLEOTIDE SEQUENCE [LARGE SCALE GENOMIC DNA]</scope>
    <source>
        <strain evidence="13">DB21MT 5</strain>
    </source>
</reference>
<dbReference type="SMART" id="SM00382">
    <property type="entry name" value="AAA"/>
    <property type="match status" value="1"/>
</dbReference>
<evidence type="ECO:0000256" key="7">
    <source>
        <dbReference type="ARBA" id="ARBA00022840"/>
    </source>
</evidence>
<feature type="domain" description="ABC transporter" evidence="11">
    <location>
        <begin position="2"/>
        <end position="236"/>
    </location>
</feature>
<keyword evidence="10" id="KW-0472">Membrane</keyword>
<evidence type="ECO:0000256" key="4">
    <source>
        <dbReference type="ARBA" id="ARBA00022475"/>
    </source>
</evidence>
<sequence length="253" mass="28283">MISLQKISKSFGQQKVVDQVSGSFIKGEVTSIIGPNGAGKSTVLSMASRLLKKDSGSVLIENQDVWDWDSKALAKKLSVLRQSNNINMRFTVRELVAFGRFPYSQGKLTNFDNEMIDKSINYLDLAAIQNKFLDQLSGGQRQLAFIAMVVAQDTDYVFLDEPLNNLDIKHSLQIMKNLKTLAHELDKAVVIVIHDINFASCYSDNIIALKKGKVVANGTVAEVIKKEVLSELYETEFNIHVINGQRICMYYGQ</sequence>
<evidence type="ECO:0000256" key="2">
    <source>
        <dbReference type="ARBA" id="ARBA00005417"/>
    </source>
</evidence>
<dbReference type="Pfam" id="PF00005">
    <property type="entry name" value="ABC_tran"/>
    <property type="match status" value="1"/>
</dbReference>
<keyword evidence="7" id="KW-0067">ATP-binding</keyword>
<keyword evidence="6" id="KW-0547">Nucleotide-binding</keyword>
<evidence type="ECO:0000256" key="3">
    <source>
        <dbReference type="ARBA" id="ARBA00022448"/>
    </source>
</evidence>
<keyword evidence="5" id="KW-0410">Iron transport</keyword>